<dbReference type="EMBL" id="WJXW01000006">
    <property type="protein sequence ID" value="KAF9735605.1"/>
    <property type="molecule type" value="Genomic_DNA"/>
</dbReference>
<feature type="compositionally biased region" description="Polar residues" evidence="1">
    <location>
        <begin position="283"/>
        <end position="298"/>
    </location>
</feature>
<feature type="signal peptide" evidence="2">
    <location>
        <begin position="1"/>
        <end position="20"/>
    </location>
</feature>
<evidence type="ECO:0008006" key="5">
    <source>
        <dbReference type="Google" id="ProtNLM"/>
    </source>
</evidence>
<organism evidence="3 4">
    <name type="scientific">Paraphaeosphaeria minitans</name>
    <dbReference type="NCBI Taxonomy" id="565426"/>
    <lineage>
        <taxon>Eukaryota</taxon>
        <taxon>Fungi</taxon>
        <taxon>Dikarya</taxon>
        <taxon>Ascomycota</taxon>
        <taxon>Pezizomycotina</taxon>
        <taxon>Dothideomycetes</taxon>
        <taxon>Pleosporomycetidae</taxon>
        <taxon>Pleosporales</taxon>
        <taxon>Massarineae</taxon>
        <taxon>Didymosphaeriaceae</taxon>
        <taxon>Paraphaeosphaeria</taxon>
    </lineage>
</organism>
<feature type="compositionally biased region" description="Basic and acidic residues" evidence="1">
    <location>
        <begin position="235"/>
        <end position="244"/>
    </location>
</feature>
<sequence length="473" mass="53353">MVELLGAVGLFASIIQIADALTRLSSEFRRFVHTVKYAPQEVKYFHRDLSNFSASLRWFHRISKSCLAELEKDGSPMKKERELHIAGVVKECEVVEDGFAALLNKFLGNPATHTPHIASPVDRLRWYFRKPSVVGLKLSLESAKSTVELFMTLHISESLHKEILELQKASKEVSEDLKRQLHFVQQQLKEQTKASKDRHKQLIEHLDRMRYSAPILIPGIRSVLVETRALERNATRSLRQENRKIRQGLSSERQPPKPPRRNSSPETGSSVPEPHTPRPSPSAPNSNHVISTQISSPAPQERIELLPYYGSTRQIPRTWPEEDENEAIRTAQIDPILPGLCIRSKSRSPSSRPRDAPGPDMNGSVIDKNRNEIAKSVGRPRSEASAMSTTSPYNPTYIVKSSLSSLRKEDQKLYRKSPAPHTSEGSKRQATAKPEVELMDGVKRSSIAGASPYRAVPPFRTEDWKGVRRRPSN</sequence>
<feature type="chain" id="PRO_5040500213" description="Fungal N-terminal domain-containing protein" evidence="2">
    <location>
        <begin position="21"/>
        <end position="473"/>
    </location>
</feature>
<feature type="region of interest" description="Disordered" evidence="1">
    <location>
        <begin position="235"/>
        <end position="301"/>
    </location>
</feature>
<evidence type="ECO:0000256" key="2">
    <source>
        <dbReference type="SAM" id="SignalP"/>
    </source>
</evidence>
<keyword evidence="4" id="KW-1185">Reference proteome</keyword>
<feature type="compositionally biased region" description="Basic and acidic residues" evidence="1">
    <location>
        <begin position="434"/>
        <end position="443"/>
    </location>
</feature>
<feature type="region of interest" description="Disordered" evidence="1">
    <location>
        <begin position="339"/>
        <end position="473"/>
    </location>
</feature>
<feature type="compositionally biased region" description="Polar residues" evidence="1">
    <location>
        <begin position="261"/>
        <end position="270"/>
    </location>
</feature>
<comment type="caution">
    <text evidence="3">The sequence shown here is derived from an EMBL/GenBank/DDBJ whole genome shotgun (WGS) entry which is preliminary data.</text>
</comment>
<evidence type="ECO:0000256" key="1">
    <source>
        <dbReference type="SAM" id="MobiDB-lite"/>
    </source>
</evidence>
<name>A0A9P6GJN4_9PLEO</name>
<reference evidence="3" key="1">
    <citation type="journal article" date="2020" name="Mol. Plant Microbe Interact.">
        <title>Genome Sequence of the Biocontrol Agent Coniothyrium minitans strain Conio (IMI 134523).</title>
        <authorList>
            <person name="Patel D."/>
            <person name="Shittu T.A."/>
            <person name="Baroncelli R."/>
            <person name="Muthumeenakshi S."/>
            <person name="Osborne T.H."/>
            <person name="Janganan T.K."/>
            <person name="Sreenivasaprasad S."/>
        </authorList>
    </citation>
    <scope>NUCLEOTIDE SEQUENCE</scope>
    <source>
        <strain evidence="3">Conio</strain>
    </source>
</reference>
<dbReference type="OrthoDB" id="5431013at2759"/>
<feature type="compositionally biased region" description="Polar residues" evidence="1">
    <location>
        <begin position="385"/>
        <end position="405"/>
    </location>
</feature>
<keyword evidence="2" id="KW-0732">Signal</keyword>
<dbReference type="AlphaFoldDB" id="A0A9P6GJN4"/>
<evidence type="ECO:0000313" key="3">
    <source>
        <dbReference type="EMBL" id="KAF9735605.1"/>
    </source>
</evidence>
<gene>
    <name evidence="3" type="ORF">PMIN01_07010</name>
</gene>
<dbReference type="Proteomes" id="UP000756921">
    <property type="component" value="Unassembled WGS sequence"/>
</dbReference>
<evidence type="ECO:0000313" key="4">
    <source>
        <dbReference type="Proteomes" id="UP000756921"/>
    </source>
</evidence>
<protein>
    <recommendedName>
        <fullName evidence="5">Fungal N-terminal domain-containing protein</fullName>
    </recommendedName>
</protein>
<accession>A0A9P6GJN4</accession>
<proteinExistence type="predicted"/>